<comment type="caution">
    <text evidence="4">The sequence shown here is derived from an EMBL/GenBank/DDBJ whole genome shotgun (WGS) entry which is preliminary data.</text>
</comment>
<name>A0A557RFF1_9GAMM</name>
<dbReference type="InterPro" id="IPR001498">
    <property type="entry name" value="Impact_N"/>
</dbReference>
<comment type="similarity">
    <text evidence="1">Belongs to the IMPACT family.</text>
</comment>
<organism evidence="4 5">
    <name type="scientific">Spiribacter aquaticus</name>
    <dbReference type="NCBI Taxonomy" id="1935996"/>
    <lineage>
        <taxon>Bacteria</taxon>
        <taxon>Pseudomonadati</taxon>
        <taxon>Pseudomonadota</taxon>
        <taxon>Gammaproteobacteria</taxon>
        <taxon>Chromatiales</taxon>
        <taxon>Ectothiorhodospiraceae</taxon>
        <taxon>Spiribacter</taxon>
    </lineage>
</organism>
<feature type="domain" description="Impact N-terminal" evidence="2">
    <location>
        <begin position="16"/>
        <end position="118"/>
    </location>
</feature>
<dbReference type="GO" id="GO:0005737">
    <property type="term" value="C:cytoplasm"/>
    <property type="evidence" value="ECO:0007669"/>
    <property type="project" value="TreeGrafter"/>
</dbReference>
<keyword evidence="5" id="KW-1185">Reference proteome</keyword>
<reference evidence="4 5" key="1">
    <citation type="submission" date="2019-07" db="EMBL/GenBank/DDBJ databases">
        <title>Reclasification of Spiribacter aquaticus.</title>
        <authorList>
            <person name="Leon M.J."/>
            <person name="Sanchez-Porro C."/>
            <person name="Ventosa A."/>
        </authorList>
    </citation>
    <scope>NUCLEOTIDE SEQUENCE [LARGE SCALE GENOMIC DNA]</scope>
    <source>
        <strain evidence="4 5">SP30</strain>
    </source>
</reference>
<evidence type="ECO:0000259" key="2">
    <source>
        <dbReference type="Pfam" id="PF01205"/>
    </source>
</evidence>
<dbReference type="SUPFAM" id="SSF54211">
    <property type="entry name" value="Ribosomal protein S5 domain 2-like"/>
    <property type="match status" value="1"/>
</dbReference>
<dbReference type="InterPro" id="IPR015269">
    <property type="entry name" value="UPF0029_Impact_C"/>
</dbReference>
<evidence type="ECO:0000259" key="3">
    <source>
        <dbReference type="Pfam" id="PF09186"/>
    </source>
</evidence>
<dbReference type="Pfam" id="PF01205">
    <property type="entry name" value="Impact_N"/>
    <property type="match status" value="1"/>
</dbReference>
<dbReference type="Pfam" id="PF09186">
    <property type="entry name" value="DUF1949"/>
    <property type="match status" value="1"/>
</dbReference>
<accession>A0A557RFF1</accession>
<sequence length="195" mass="20430">MDRVPTTTRDAEITVKRSRFIATAAPAADRGAALAVVEAARATHPDARHHCWAWQGRSSAGSSDDGEPAGTAGRPILGVIGHKGLIDAVVVISRYFGGIKLGAGGLVRAYAGAAEAVLADLPSAALQAMIEQSVNMRFADEQPLRHWLAGQPDVSLISIEYGVGVTARVRLPVSLHADFADWCAARGVRGQNDGD</sequence>
<dbReference type="GO" id="GO:0006446">
    <property type="term" value="P:regulation of translational initiation"/>
    <property type="evidence" value="ECO:0007669"/>
    <property type="project" value="TreeGrafter"/>
</dbReference>
<feature type="domain" description="UPF0029" evidence="3">
    <location>
        <begin position="135"/>
        <end position="182"/>
    </location>
</feature>
<dbReference type="PANTHER" id="PTHR16301:SF20">
    <property type="entry name" value="IMPACT FAMILY MEMBER YIGZ"/>
    <property type="match status" value="1"/>
</dbReference>
<dbReference type="PROSITE" id="PS00910">
    <property type="entry name" value="UPF0029"/>
    <property type="match status" value="1"/>
</dbReference>
<protein>
    <submittedName>
        <fullName evidence="4">YigZ family protein</fullName>
    </submittedName>
</protein>
<dbReference type="AlphaFoldDB" id="A0A557RFF1"/>
<dbReference type="Proteomes" id="UP000316688">
    <property type="component" value="Unassembled WGS sequence"/>
</dbReference>
<dbReference type="InterPro" id="IPR020568">
    <property type="entry name" value="Ribosomal_Su5_D2-typ_SF"/>
</dbReference>
<proteinExistence type="inferred from homology"/>
<dbReference type="InterPro" id="IPR023582">
    <property type="entry name" value="Impact"/>
</dbReference>
<evidence type="ECO:0000256" key="1">
    <source>
        <dbReference type="ARBA" id="ARBA00007665"/>
    </source>
</evidence>
<dbReference type="PANTHER" id="PTHR16301">
    <property type="entry name" value="IMPACT-RELATED"/>
    <property type="match status" value="1"/>
</dbReference>
<dbReference type="InterPro" id="IPR036956">
    <property type="entry name" value="Impact_N_sf"/>
</dbReference>
<evidence type="ECO:0000313" key="5">
    <source>
        <dbReference type="Proteomes" id="UP000316688"/>
    </source>
</evidence>
<evidence type="ECO:0000313" key="4">
    <source>
        <dbReference type="EMBL" id="TVO63895.1"/>
    </source>
</evidence>
<dbReference type="InterPro" id="IPR020569">
    <property type="entry name" value="UPF0029_Impact_CS"/>
</dbReference>
<dbReference type="Gene3D" id="3.30.230.30">
    <property type="entry name" value="Impact, N-terminal domain"/>
    <property type="match status" value="1"/>
</dbReference>
<dbReference type="EMBL" id="VMKP01000004">
    <property type="protein sequence ID" value="TVO63895.1"/>
    <property type="molecule type" value="Genomic_DNA"/>
</dbReference>
<gene>
    <name evidence="4" type="ORF">FPL11_09585</name>
</gene>